<keyword evidence="1" id="KW-0732">Signal</keyword>
<reference evidence="4" key="1">
    <citation type="submission" date="2022-01" db="EMBL/GenBank/DDBJ databases">
        <title>Gillisia lutea sp. nov., isolated from marine plastic residues from the Malvarosa beach (Valencia, Spain).</title>
        <authorList>
            <person name="Vidal-Verdu A."/>
            <person name="Molina-Menor E."/>
            <person name="Satari L."/>
            <person name="Pascual J."/>
            <person name="Pereto J."/>
            <person name="Porcar M."/>
        </authorList>
    </citation>
    <scope>NUCLEOTIDE SEQUENCE</scope>
    <source>
        <strain evidence="4">M10.2A</strain>
    </source>
</reference>
<feature type="domain" description="DUF3857" evidence="3">
    <location>
        <begin position="67"/>
        <end position="202"/>
    </location>
</feature>
<dbReference type="InterPro" id="IPR024618">
    <property type="entry name" value="DUF3857"/>
</dbReference>
<evidence type="ECO:0000259" key="3">
    <source>
        <dbReference type="Pfam" id="PF12969"/>
    </source>
</evidence>
<dbReference type="Gene3D" id="2.60.40.3140">
    <property type="match status" value="1"/>
</dbReference>
<evidence type="ECO:0000256" key="1">
    <source>
        <dbReference type="SAM" id="SignalP"/>
    </source>
</evidence>
<dbReference type="Gene3D" id="2.60.120.1130">
    <property type="match status" value="1"/>
</dbReference>
<dbReference type="EMBL" id="JAKGTH010000009">
    <property type="protein sequence ID" value="MCF4102008.1"/>
    <property type="molecule type" value="Genomic_DNA"/>
</dbReference>
<dbReference type="Pfam" id="PF01841">
    <property type="entry name" value="Transglut_core"/>
    <property type="match status" value="1"/>
</dbReference>
<comment type="caution">
    <text evidence="4">The sequence shown here is derived from an EMBL/GenBank/DDBJ whole genome shotgun (WGS) entry which is preliminary data.</text>
</comment>
<dbReference type="Gene3D" id="3.10.620.30">
    <property type="match status" value="1"/>
</dbReference>
<gene>
    <name evidence="4" type="ORF">L1I30_10045</name>
</gene>
<organism evidence="4 5">
    <name type="scientific">Gillisia lutea</name>
    <dbReference type="NCBI Taxonomy" id="2909668"/>
    <lineage>
        <taxon>Bacteria</taxon>
        <taxon>Pseudomonadati</taxon>
        <taxon>Bacteroidota</taxon>
        <taxon>Flavobacteriia</taxon>
        <taxon>Flavobacteriales</taxon>
        <taxon>Flavobacteriaceae</taxon>
        <taxon>Gillisia</taxon>
    </lineage>
</organism>
<evidence type="ECO:0000259" key="2">
    <source>
        <dbReference type="Pfam" id="PF01841"/>
    </source>
</evidence>
<keyword evidence="5" id="KW-1185">Reference proteome</keyword>
<protein>
    <submittedName>
        <fullName evidence="4">DUF3857 domain-containing protein</fullName>
    </submittedName>
</protein>
<dbReference type="RefSeq" id="WP_236134157.1">
    <property type="nucleotide sequence ID" value="NZ_JAKGTH010000009.1"/>
</dbReference>
<sequence>MKKIYLSYCLILVALTSNAQDFRYGKVSEEEVKSTSFEADPEANAVVLYREQNLSYEFSKEKGFELVEEIYERVKIYNKEGFDWATRDIEVYVSGNSKEKITGLKGETYNMVDGKLRSVKLDKDGIFEEEVNKYRNKVKFTMPAIQEGSVIEFKYTRISPFITSIDDIPLQYTIPIQKLNFEVSIPEYYKFNTHFNARSTIAYNLDKKSGRGSFTITEVNRSGGKVVSHSTSRQKVDYKEEIYEINKENIPALKSEPFLDNLNNYAGFLKMELVYIKYPNSTLENYAESWENVVHKINLASGFGGQLDKTGYFDDDLKTVLAGKIGDREKTIAILDFIKSKVKWNDYLGYYAENGVKDAYKDGVGNVGDINLMLTAMLRYAGLDANPVLLSTRNNGVPVYPTRKGFNYVVASVKVNGQILLLDATDENSEPNILPQHASNWLGRMVKKDGTSELVDLMNSGISDSKQILKIEFEDNLDISGSFTKIDNGHFAKEFRDTYSEMSSDDFLKELEEGKGDIIIQDVEVENRDALYEDLTQKYHFTLKNGIEKINENIYMKPMFFLAQNNNPFKAEERLYPIFFKYPSMESKTVYIKVPDNYEVTSLPESKMIELNGGQGLYKFIILQSGNYIRITSELHMNSVVFTTNDYESLKTFYSEMVLKNSETIVLTKLQDENKERSTGSR</sequence>
<evidence type="ECO:0000313" key="4">
    <source>
        <dbReference type="EMBL" id="MCF4102008.1"/>
    </source>
</evidence>
<feature type="chain" id="PRO_5046584041" evidence="1">
    <location>
        <begin position="20"/>
        <end position="682"/>
    </location>
</feature>
<feature type="domain" description="Transglutaminase-like" evidence="2">
    <location>
        <begin position="323"/>
        <end position="415"/>
    </location>
</feature>
<dbReference type="InterPro" id="IPR002931">
    <property type="entry name" value="Transglutaminase-like"/>
</dbReference>
<dbReference type="Proteomes" id="UP001179363">
    <property type="component" value="Unassembled WGS sequence"/>
</dbReference>
<proteinExistence type="predicted"/>
<accession>A0ABS9EGJ8</accession>
<name>A0ABS9EGJ8_9FLAO</name>
<feature type="signal peptide" evidence="1">
    <location>
        <begin position="1"/>
        <end position="19"/>
    </location>
</feature>
<evidence type="ECO:0000313" key="5">
    <source>
        <dbReference type="Proteomes" id="UP001179363"/>
    </source>
</evidence>
<dbReference type="Pfam" id="PF12969">
    <property type="entry name" value="DUF3857"/>
    <property type="match status" value="1"/>
</dbReference>